<sequence>MVQISLLIDIVRSEIYICSFGIVEIHDILLSINKHDIVEQFGRSKDEKECRKTFVIPIVIAIALIIFFVILYIILFIIMWKNKYWNVTSRTKIPMPHDLKIKFDPKLDKEYEYSNDLNDYDNYDDDNEEEEDDEKIFEKLKRHWKFFYDSFILHITE</sequence>
<evidence type="ECO:0000313" key="2">
    <source>
        <dbReference type="EMBL" id="PKY41708.1"/>
    </source>
</evidence>
<keyword evidence="1" id="KW-1133">Transmembrane helix</keyword>
<protein>
    <submittedName>
        <fullName evidence="2">Uncharacterized protein</fullName>
    </submittedName>
</protein>
<accession>A0A2I1G4Y9</accession>
<keyword evidence="3" id="KW-1185">Reference proteome</keyword>
<organism evidence="2 3">
    <name type="scientific">Rhizophagus irregularis</name>
    <dbReference type="NCBI Taxonomy" id="588596"/>
    <lineage>
        <taxon>Eukaryota</taxon>
        <taxon>Fungi</taxon>
        <taxon>Fungi incertae sedis</taxon>
        <taxon>Mucoromycota</taxon>
        <taxon>Glomeromycotina</taxon>
        <taxon>Glomeromycetes</taxon>
        <taxon>Glomerales</taxon>
        <taxon>Glomeraceae</taxon>
        <taxon>Rhizophagus</taxon>
    </lineage>
</organism>
<dbReference type="VEuPathDB" id="FungiDB:RhiirA1_530451"/>
<dbReference type="EMBL" id="LLXI01000163">
    <property type="protein sequence ID" value="PKY41708.1"/>
    <property type="molecule type" value="Genomic_DNA"/>
</dbReference>
<feature type="transmembrane region" description="Helical" evidence="1">
    <location>
        <begin position="54"/>
        <end position="80"/>
    </location>
</feature>
<dbReference type="VEuPathDB" id="FungiDB:RhiirFUN_001763"/>
<name>A0A2I1G4Y9_9GLOM</name>
<dbReference type="Proteomes" id="UP000234323">
    <property type="component" value="Unassembled WGS sequence"/>
</dbReference>
<reference evidence="2 3" key="1">
    <citation type="submission" date="2015-10" db="EMBL/GenBank/DDBJ databases">
        <title>Genome analyses suggest a sexual origin of heterokaryosis in a supposedly ancient asexual fungus.</title>
        <authorList>
            <person name="Ropars J."/>
            <person name="Sedzielewska K."/>
            <person name="Noel J."/>
            <person name="Charron P."/>
            <person name="Farinelli L."/>
            <person name="Marton T."/>
            <person name="Kruger M."/>
            <person name="Pelin A."/>
            <person name="Brachmann A."/>
            <person name="Corradi N."/>
        </authorList>
    </citation>
    <scope>NUCLEOTIDE SEQUENCE [LARGE SCALE GENOMIC DNA]</scope>
    <source>
        <strain evidence="2 3">A4</strain>
    </source>
</reference>
<evidence type="ECO:0000313" key="3">
    <source>
        <dbReference type="Proteomes" id="UP000234323"/>
    </source>
</evidence>
<dbReference type="AlphaFoldDB" id="A0A2I1G4Y9"/>
<proteinExistence type="predicted"/>
<keyword evidence="1" id="KW-0472">Membrane</keyword>
<dbReference type="VEuPathDB" id="FungiDB:FUN_023644"/>
<keyword evidence="1" id="KW-0812">Transmembrane</keyword>
<comment type="caution">
    <text evidence="2">The sequence shown here is derived from an EMBL/GenBank/DDBJ whole genome shotgun (WGS) entry which is preliminary data.</text>
</comment>
<gene>
    <name evidence="2" type="ORF">RhiirA4_455356</name>
</gene>
<evidence type="ECO:0000256" key="1">
    <source>
        <dbReference type="SAM" id="Phobius"/>
    </source>
</evidence>